<feature type="binding site" evidence="4">
    <location>
        <position position="60"/>
    </location>
    <ligand>
        <name>Fe cation</name>
        <dbReference type="ChEBI" id="CHEBI:24875"/>
    </ligand>
</feature>
<dbReference type="Pfam" id="PF12867">
    <property type="entry name" value="DinB_2"/>
    <property type="match status" value="1"/>
</dbReference>
<evidence type="ECO:0000256" key="1">
    <source>
        <dbReference type="ARBA" id="ARBA00023002"/>
    </source>
</evidence>
<dbReference type="InterPro" id="IPR042095">
    <property type="entry name" value="SUMF_sf"/>
</dbReference>
<protein>
    <recommendedName>
        <fullName evidence="4">Hercynine oxygenase</fullName>
        <ecNumber evidence="4">1.14.99.50</ecNumber>
    </recommendedName>
    <alternativeName>
        <fullName evidence="4">Gamma-glutamyl hercynylcysteine S-oxide synthase</fullName>
    </alternativeName>
</protein>
<dbReference type="GO" id="GO:0005506">
    <property type="term" value="F:iron ion binding"/>
    <property type="evidence" value="ECO:0007669"/>
    <property type="project" value="UniProtKB-UniRule"/>
</dbReference>
<dbReference type="InterPro" id="IPR032890">
    <property type="entry name" value="EgtB_Actinobacteria"/>
</dbReference>
<dbReference type="UniPathway" id="UPA01014"/>
<feature type="domain" description="DinB-like" evidence="6">
    <location>
        <begin position="26"/>
        <end position="155"/>
    </location>
</feature>
<keyword evidence="8" id="KW-1185">Reference proteome</keyword>
<accession>A0A5D0NRW6</accession>
<dbReference type="GO" id="GO:0044875">
    <property type="term" value="F:gamma-glutamyl hercynylcysteine sulfoxide synthase activity"/>
    <property type="evidence" value="ECO:0007669"/>
    <property type="project" value="UniProtKB-EC"/>
</dbReference>
<comment type="function">
    <text evidence="4">Catalyzes the oxidative sulfurization of hercynine (N-alpha,N-alpha,N-alpha-trimethyl-L-histidine) into hercynyl-gamma-L-glutamyl-L-cysteine sulfoxide, a step in the biosynthesis pathway of ergothioneine.</text>
</comment>
<keyword evidence="2 4" id="KW-0408">Iron</keyword>
<proteinExistence type="inferred from homology"/>
<comment type="caution">
    <text evidence="7">The sequence shown here is derived from an EMBL/GenBank/DDBJ whole genome shotgun (WGS) entry which is preliminary data.</text>
</comment>
<dbReference type="InterPro" id="IPR016187">
    <property type="entry name" value="CTDL_fold"/>
</dbReference>
<dbReference type="Gene3D" id="3.90.1580.10">
    <property type="entry name" value="paralog of FGE (formylglycine-generating enzyme)"/>
    <property type="match status" value="1"/>
</dbReference>
<sequence length="449" mass="50893">MTATSFRGPRAEDDLKELIAAELGAVRDRSFGLTTDVLAEHDLTAQVSPLMSPLVWDLAHVGNYEELWLLREAAGVEAMRPEIDDLYDAFEHPRAERPSLPLLSPEEARSYIATVRAKVLDSLASVRFDTPDPLTADGFVYRMVVQHEHMHDETMLATHQLRKGVPALLDSPAETLEKGAEISATGEVLIEAGPFQMGTSDDPWAYDNERPAHMVDLPAYYIDVEPVTNAAYIAFVESGGYADPRWWHPAGWEWRNASGRRAPAFWSREGRQWLRRRFGRTEIVPPGEPVQHVCWYEADAYARWAGKRLPTEAEWEKAARWDPSAERSRTYPWGDAYEEGRANLGQRMLRPAETGSYAAGASAYGVRRMIGDVWEWTSSDFHGYPGFRSFPYREYSEVFFGPEYKVLRGGSWATHPLAVRGSFRNWDFPIRRQIFAGFRCARSADGEGR</sequence>
<feature type="binding site" evidence="4">
    <location>
        <position position="431"/>
    </location>
    <ligand>
        <name>gamma-L-glutamyl-L-cysteine</name>
        <dbReference type="ChEBI" id="CHEBI:58173"/>
    </ligand>
</feature>
<evidence type="ECO:0000313" key="8">
    <source>
        <dbReference type="Proteomes" id="UP000323380"/>
    </source>
</evidence>
<dbReference type="InterPro" id="IPR005532">
    <property type="entry name" value="SUMF_dom"/>
</dbReference>
<dbReference type="SUPFAM" id="SSF56436">
    <property type="entry name" value="C-type lectin-like"/>
    <property type="match status" value="1"/>
</dbReference>
<feature type="binding site" evidence="4">
    <location>
        <position position="147"/>
    </location>
    <ligand>
        <name>Fe cation</name>
        <dbReference type="ChEBI" id="CHEBI:24875"/>
    </ligand>
</feature>
<evidence type="ECO:0000256" key="3">
    <source>
        <dbReference type="ARBA" id="ARBA00037882"/>
    </source>
</evidence>
<evidence type="ECO:0000256" key="2">
    <source>
        <dbReference type="ARBA" id="ARBA00023004"/>
    </source>
</evidence>
<dbReference type="STRING" id="1220554.GCA_001552135_06070"/>
<comment type="catalytic activity">
    <reaction evidence="4">
        <text>gamma-L-glutamyl-L-cysteine + hercynine + O2 = gamma-L-glutamyl-hercynylcysteine S-oxide + H2O</text>
        <dbReference type="Rhea" id="RHEA:42672"/>
        <dbReference type="ChEBI" id="CHEBI:15377"/>
        <dbReference type="ChEBI" id="CHEBI:15379"/>
        <dbReference type="ChEBI" id="CHEBI:15781"/>
        <dbReference type="ChEBI" id="CHEBI:58173"/>
        <dbReference type="ChEBI" id="CHEBI:82703"/>
        <dbReference type="EC" id="1.14.99.50"/>
    </reaction>
</comment>
<keyword evidence="4" id="KW-0503">Monooxygenase</keyword>
<feature type="binding site" evidence="4">
    <location>
        <begin position="94"/>
        <end position="97"/>
    </location>
    <ligand>
        <name>gamma-L-glutamyl-L-cysteine</name>
        <dbReference type="ChEBI" id="CHEBI:58173"/>
    </ligand>
</feature>
<dbReference type="AlphaFoldDB" id="A0A5D0NRW6"/>
<comment type="pathway">
    <text evidence="3 4">Amino-acid biosynthesis; ergothioneine biosynthesis.</text>
</comment>
<dbReference type="InterPro" id="IPR051043">
    <property type="entry name" value="Sulfatase_Mod_Factor_Kinase"/>
</dbReference>
<dbReference type="PANTHER" id="PTHR23150:SF36">
    <property type="entry name" value="HERCYNINE OXYGENASE"/>
    <property type="match status" value="1"/>
</dbReference>
<dbReference type="InterPro" id="IPR034660">
    <property type="entry name" value="DinB/YfiT-like"/>
</dbReference>
<reference evidence="7 8" key="1">
    <citation type="submission" date="2019-08" db="EMBL/GenBank/DDBJ databases">
        <title>Actinomadura sp. nov. CYP1-5 isolated from mountain soil.</title>
        <authorList>
            <person name="Songsumanus A."/>
            <person name="Kuncharoen N."/>
            <person name="Kudo T."/>
            <person name="Yuki M."/>
            <person name="Igarashi Y."/>
            <person name="Tanasupawat S."/>
        </authorList>
    </citation>
    <scope>NUCLEOTIDE SEQUENCE [LARGE SCALE GENOMIC DNA]</scope>
    <source>
        <strain evidence="7 8">JCM 14158</strain>
    </source>
</reference>
<dbReference type="RefSeq" id="WP_067899080.1">
    <property type="nucleotide sequence ID" value="NZ_VSFG01000002.1"/>
</dbReference>
<dbReference type="InterPro" id="IPR017806">
    <property type="entry name" value="EgtB"/>
</dbReference>
<gene>
    <name evidence="4" type="primary">egtB</name>
    <name evidence="7" type="ORF">FXF69_17125</name>
</gene>
<dbReference type="EMBL" id="VSFG01000002">
    <property type="protein sequence ID" value="TYB46888.1"/>
    <property type="molecule type" value="Genomic_DNA"/>
</dbReference>
<comment type="similarity">
    <text evidence="4">Belongs to the EgtB family.</text>
</comment>
<dbReference type="EC" id="1.14.99.50" evidence="4"/>
<feature type="binding site" evidence="4">
    <location>
        <position position="151"/>
    </location>
    <ligand>
        <name>Fe cation</name>
        <dbReference type="ChEBI" id="CHEBI:24875"/>
    </ligand>
</feature>
<dbReference type="PANTHER" id="PTHR23150">
    <property type="entry name" value="SULFATASE MODIFYING FACTOR 1, 2"/>
    <property type="match status" value="1"/>
</dbReference>
<dbReference type="NCBIfam" id="TIGR03440">
    <property type="entry name" value="egtB_TIGR03440"/>
    <property type="match status" value="1"/>
</dbReference>
<dbReference type="SUPFAM" id="SSF109854">
    <property type="entry name" value="DinB/YfiT-like putative metalloenzymes"/>
    <property type="match status" value="1"/>
</dbReference>
<dbReference type="HAMAP" id="MF_02035">
    <property type="entry name" value="EgtB"/>
    <property type="match status" value="1"/>
</dbReference>
<evidence type="ECO:0000259" key="6">
    <source>
        <dbReference type="Pfam" id="PF12867"/>
    </source>
</evidence>
<name>A0A5D0NRW6_9ACTN</name>
<feature type="domain" description="Sulfatase-modifying factor enzyme-like" evidence="5">
    <location>
        <begin position="184"/>
        <end position="442"/>
    </location>
</feature>
<dbReference type="InterPro" id="IPR024775">
    <property type="entry name" value="DinB-like"/>
</dbReference>
<dbReference type="Proteomes" id="UP000323380">
    <property type="component" value="Unassembled WGS sequence"/>
</dbReference>
<evidence type="ECO:0000256" key="4">
    <source>
        <dbReference type="HAMAP-Rule" id="MF_02035"/>
    </source>
</evidence>
<keyword evidence="4" id="KW-0479">Metal-binding</keyword>
<dbReference type="Pfam" id="PF03781">
    <property type="entry name" value="FGE-sulfatase"/>
    <property type="match status" value="1"/>
</dbReference>
<keyword evidence="1 4" id="KW-0560">Oxidoreductase</keyword>
<organism evidence="7 8">
    <name type="scientific">Actinomadura chibensis</name>
    <dbReference type="NCBI Taxonomy" id="392828"/>
    <lineage>
        <taxon>Bacteria</taxon>
        <taxon>Bacillati</taxon>
        <taxon>Actinomycetota</taxon>
        <taxon>Actinomycetes</taxon>
        <taxon>Streptosporangiales</taxon>
        <taxon>Thermomonosporaceae</taxon>
        <taxon>Actinomadura</taxon>
    </lineage>
</organism>
<feature type="binding site" evidence="4">
    <location>
        <position position="427"/>
    </location>
    <ligand>
        <name>gamma-L-glutamyl-L-cysteine</name>
        <dbReference type="ChEBI" id="CHEBI:58173"/>
    </ligand>
</feature>
<comment type="cofactor">
    <cofactor evidence="4">
        <name>Fe(2+)</name>
        <dbReference type="ChEBI" id="CHEBI:29033"/>
    </cofactor>
</comment>
<evidence type="ECO:0000259" key="5">
    <source>
        <dbReference type="Pfam" id="PF03781"/>
    </source>
</evidence>
<evidence type="ECO:0000313" key="7">
    <source>
        <dbReference type="EMBL" id="TYB46888.1"/>
    </source>
</evidence>